<gene>
    <name evidence="2" type="ORF">HYPSUDRAFT_64049</name>
</gene>
<accession>A0A0D2P5Y2</accession>
<protein>
    <submittedName>
        <fullName evidence="2">Uncharacterized protein</fullName>
    </submittedName>
</protein>
<sequence length="242" mass="25913">MTCTRGPKPVFPPPPPPNPDPTPRPAPGPRGYFFALTSAFFTAYSSPPAMQSKSRISARGILWQEFSSMGIIPSMPPPLPLSGSQDVSRPPYKLNVNEKLSAYPLPSDIQDDPRILVKYDTNKKPSTHPPPSDVQDGPRVPANSNMSKRPSTNPPPPDTQDGPSLPINSSLELRGYYGNALGGHPRGTGSIDTHPGILCGAIAFPYVALRPTFSQDPALMIGFGVVEQIFAATAVETFARAI</sequence>
<feature type="region of interest" description="Disordered" evidence="1">
    <location>
        <begin position="120"/>
        <end position="169"/>
    </location>
</feature>
<dbReference type="AlphaFoldDB" id="A0A0D2P5Y2"/>
<dbReference type="EMBL" id="KN817528">
    <property type="protein sequence ID" value="KJA26324.1"/>
    <property type="molecule type" value="Genomic_DNA"/>
</dbReference>
<reference evidence="3" key="1">
    <citation type="submission" date="2014-04" db="EMBL/GenBank/DDBJ databases">
        <title>Evolutionary Origins and Diversification of the Mycorrhizal Mutualists.</title>
        <authorList>
            <consortium name="DOE Joint Genome Institute"/>
            <consortium name="Mycorrhizal Genomics Consortium"/>
            <person name="Kohler A."/>
            <person name="Kuo A."/>
            <person name="Nagy L.G."/>
            <person name="Floudas D."/>
            <person name="Copeland A."/>
            <person name="Barry K.W."/>
            <person name="Cichocki N."/>
            <person name="Veneault-Fourrey C."/>
            <person name="LaButti K."/>
            <person name="Lindquist E.A."/>
            <person name="Lipzen A."/>
            <person name="Lundell T."/>
            <person name="Morin E."/>
            <person name="Murat C."/>
            <person name="Riley R."/>
            <person name="Ohm R."/>
            <person name="Sun H."/>
            <person name="Tunlid A."/>
            <person name="Henrissat B."/>
            <person name="Grigoriev I.V."/>
            <person name="Hibbett D.S."/>
            <person name="Martin F."/>
        </authorList>
    </citation>
    <scope>NUCLEOTIDE SEQUENCE [LARGE SCALE GENOMIC DNA]</scope>
    <source>
        <strain evidence="3">FD-334 SS-4</strain>
    </source>
</reference>
<feature type="compositionally biased region" description="Polar residues" evidence="1">
    <location>
        <begin position="142"/>
        <end position="151"/>
    </location>
</feature>
<evidence type="ECO:0000313" key="3">
    <source>
        <dbReference type="Proteomes" id="UP000054270"/>
    </source>
</evidence>
<evidence type="ECO:0000256" key="1">
    <source>
        <dbReference type="SAM" id="MobiDB-lite"/>
    </source>
</evidence>
<proteinExistence type="predicted"/>
<feature type="compositionally biased region" description="Pro residues" evidence="1">
    <location>
        <begin position="9"/>
        <end position="28"/>
    </location>
</feature>
<feature type="region of interest" description="Disordered" evidence="1">
    <location>
        <begin position="1"/>
        <end position="29"/>
    </location>
</feature>
<organism evidence="2 3">
    <name type="scientific">Hypholoma sublateritium (strain FD-334 SS-4)</name>
    <dbReference type="NCBI Taxonomy" id="945553"/>
    <lineage>
        <taxon>Eukaryota</taxon>
        <taxon>Fungi</taxon>
        <taxon>Dikarya</taxon>
        <taxon>Basidiomycota</taxon>
        <taxon>Agaricomycotina</taxon>
        <taxon>Agaricomycetes</taxon>
        <taxon>Agaricomycetidae</taxon>
        <taxon>Agaricales</taxon>
        <taxon>Agaricineae</taxon>
        <taxon>Strophariaceae</taxon>
        <taxon>Hypholoma</taxon>
    </lineage>
</organism>
<keyword evidence="3" id="KW-1185">Reference proteome</keyword>
<name>A0A0D2P5Y2_HYPSF</name>
<evidence type="ECO:0000313" key="2">
    <source>
        <dbReference type="EMBL" id="KJA26324.1"/>
    </source>
</evidence>
<dbReference type="Proteomes" id="UP000054270">
    <property type="component" value="Unassembled WGS sequence"/>
</dbReference>